<accession>A0A5B8L4Q0</accession>
<comment type="similarity">
    <text evidence="1">Belongs to the PhzF family.</text>
</comment>
<dbReference type="PANTHER" id="PTHR13774">
    <property type="entry name" value="PHENAZINE BIOSYNTHESIS PROTEIN"/>
    <property type="match status" value="1"/>
</dbReference>
<name>A0A5B8L4Q0_9HYPH</name>
<evidence type="ECO:0000256" key="2">
    <source>
        <dbReference type="PIRSR" id="PIRSR016184-1"/>
    </source>
</evidence>
<dbReference type="AlphaFoldDB" id="A0A5B8L4Q0"/>
<dbReference type="Proteomes" id="UP000321389">
    <property type="component" value="Chromosome"/>
</dbReference>
<proteinExistence type="inferred from homology"/>
<evidence type="ECO:0000313" key="3">
    <source>
        <dbReference type="EMBL" id="QDZ02976.1"/>
    </source>
</evidence>
<evidence type="ECO:0000256" key="1">
    <source>
        <dbReference type="ARBA" id="ARBA00008270"/>
    </source>
</evidence>
<dbReference type="GO" id="GO:0016853">
    <property type="term" value="F:isomerase activity"/>
    <property type="evidence" value="ECO:0007669"/>
    <property type="project" value="TreeGrafter"/>
</dbReference>
<dbReference type="NCBIfam" id="TIGR00654">
    <property type="entry name" value="PhzF_family"/>
    <property type="match status" value="1"/>
</dbReference>
<protein>
    <submittedName>
        <fullName evidence="3">PhzF family phenazine biosynthesis protein</fullName>
    </submittedName>
</protein>
<dbReference type="Pfam" id="PF02567">
    <property type="entry name" value="PhzC-PhzF"/>
    <property type="match status" value="1"/>
</dbReference>
<organism evidence="3 4">
    <name type="scientific">Nitratireductor mangrovi</name>
    <dbReference type="NCBI Taxonomy" id="2599600"/>
    <lineage>
        <taxon>Bacteria</taxon>
        <taxon>Pseudomonadati</taxon>
        <taxon>Pseudomonadota</taxon>
        <taxon>Alphaproteobacteria</taxon>
        <taxon>Hyphomicrobiales</taxon>
        <taxon>Phyllobacteriaceae</taxon>
        <taxon>Nitratireductor</taxon>
    </lineage>
</organism>
<dbReference type="KEGG" id="niy:FQ775_22860"/>
<dbReference type="SUPFAM" id="SSF54506">
    <property type="entry name" value="Diaminopimelate epimerase-like"/>
    <property type="match status" value="1"/>
</dbReference>
<gene>
    <name evidence="3" type="ORF">FQ775_22860</name>
</gene>
<feature type="active site" evidence="2">
    <location>
        <position position="47"/>
    </location>
</feature>
<evidence type="ECO:0000313" key="4">
    <source>
        <dbReference type="Proteomes" id="UP000321389"/>
    </source>
</evidence>
<keyword evidence="4" id="KW-1185">Reference proteome</keyword>
<dbReference type="PIRSF" id="PIRSF016184">
    <property type="entry name" value="PhzC_PhzF"/>
    <property type="match status" value="1"/>
</dbReference>
<dbReference type="Gene3D" id="3.10.310.10">
    <property type="entry name" value="Diaminopimelate Epimerase, Chain A, domain 1"/>
    <property type="match status" value="2"/>
</dbReference>
<sequence>MQGRRYEVYDVFTDRALAGNPLAIVHDADGLDGQAMQRIAAEFNLSETVFLAAPENPAHTAAVRIFTPKSELPFAGHPTVGTAVALFERGAGRERTAGNAILVLEEKIGIVRCAVSEGEGAPTFAEFDLPRLPERISLAAEPELIAAALGLDAADIGFENHRPSAWTAGVPYVCVPVAGLDAAARARVNADLWLDVAPPAGAIIASAYVYCRETENEENAFHARMFAPHDGIPEDPATGSAAAAFAGAIVAFDAPVDGPGRHWIEQGIEMGRPSAIRLEIDMAAGKPSAMRIGGHAVKVAEGRLFA</sequence>
<dbReference type="PANTHER" id="PTHR13774:SF32">
    <property type="entry name" value="ANTISENSE-ENHANCING SEQUENCE 1"/>
    <property type="match status" value="1"/>
</dbReference>
<dbReference type="GO" id="GO:0005737">
    <property type="term" value="C:cytoplasm"/>
    <property type="evidence" value="ECO:0007669"/>
    <property type="project" value="TreeGrafter"/>
</dbReference>
<dbReference type="EMBL" id="CP042301">
    <property type="protein sequence ID" value="QDZ02976.1"/>
    <property type="molecule type" value="Genomic_DNA"/>
</dbReference>
<dbReference type="RefSeq" id="WP_146301610.1">
    <property type="nucleotide sequence ID" value="NZ_CP042301.2"/>
</dbReference>
<dbReference type="InterPro" id="IPR003719">
    <property type="entry name" value="Phenazine_PhzF-like"/>
</dbReference>
<reference evidence="3" key="1">
    <citation type="submission" date="2020-04" db="EMBL/GenBank/DDBJ databases">
        <title>Nitratireductor sp. nov. isolated from mangrove soil.</title>
        <authorList>
            <person name="Ye Y."/>
        </authorList>
    </citation>
    <scope>NUCLEOTIDE SEQUENCE</scope>
    <source>
        <strain evidence="3">SY7</strain>
    </source>
</reference>
<dbReference type="OrthoDB" id="9788221at2"/>